<dbReference type="SUPFAM" id="SSF48371">
    <property type="entry name" value="ARM repeat"/>
    <property type="match status" value="1"/>
</dbReference>
<dbReference type="InterPro" id="IPR016024">
    <property type="entry name" value="ARM-type_fold"/>
</dbReference>
<feature type="domain" description="SDA1 middle" evidence="8">
    <location>
        <begin position="522"/>
        <end position="683"/>
    </location>
</feature>
<feature type="region of interest" description="Disordered" evidence="7">
    <location>
        <begin position="676"/>
        <end position="720"/>
    </location>
</feature>
<feature type="compositionally biased region" description="Basic residues" evidence="7">
    <location>
        <begin position="556"/>
        <end position="566"/>
    </location>
</feature>
<evidence type="ECO:0000313" key="12">
    <source>
        <dbReference type="Proteomes" id="UP000078561"/>
    </source>
</evidence>
<dbReference type="Pfam" id="PF21638">
    <property type="entry name" value="SDA1_C"/>
    <property type="match status" value="1"/>
</dbReference>
<feature type="compositionally biased region" description="Acidic residues" evidence="7">
    <location>
        <begin position="496"/>
        <end position="521"/>
    </location>
</feature>
<dbReference type="Proteomes" id="UP000078561">
    <property type="component" value="Unassembled WGS sequence"/>
</dbReference>
<dbReference type="OMA" id="AMYKTYK"/>
<feature type="domain" description="SDA1 N-terminal" evidence="9">
    <location>
        <begin position="63"/>
        <end position="430"/>
    </location>
</feature>
<protein>
    <recommendedName>
        <fullName evidence="6">Protein SDA1</fullName>
    </recommendedName>
</protein>
<dbReference type="FunCoup" id="A0A163JLU3">
    <property type="interactions" value="695"/>
</dbReference>
<dbReference type="EMBL" id="LT553181">
    <property type="protein sequence ID" value="SAM00282.1"/>
    <property type="molecule type" value="Genomic_DNA"/>
</dbReference>
<evidence type="ECO:0000256" key="2">
    <source>
        <dbReference type="ARBA" id="ARBA00022448"/>
    </source>
</evidence>
<dbReference type="OrthoDB" id="2196187at2759"/>
<keyword evidence="5 6" id="KW-0539">Nucleus</keyword>
<dbReference type="Pfam" id="PF08158">
    <property type="entry name" value="SDA1_HEAT"/>
    <property type="match status" value="1"/>
</dbReference>
<dbReference type="InterPro" id="IPR012977">
    <property type="entry name" value="SDA1_N"/>
</dbReference>
<keyword evidence="12" id="KW-1185">Reference proteome</keyword>
<dbReference type="AlphaFoldDB" id="A0A163JLU3"/>
<dbReference type="PANTHER" id="PTHR12730:SF0">
    <property type="entry name" value="PROTEIN SDA1 HOMOLOG"/>
    <property type="match status" value="1"/>
</dbReference>
<dbReference type="STRING" id="4829.A0A163JLU3"/>
<feature type="domain" description="SDA1 C-terminal" evidence="10">
    <location>
        <begin position="700"/>
        <end position="746"/>
    </location>
</feature>
<evidence type="ECO:0000256" key="5">
    <source>
        <dbReference type="ARBA" id="ARBA00023242"/>
    </source>
</evidence>
<dbReference type="PANTHER" id="PTHR12730">
    <property type="entry name" value="HSDA/SDA1-RELATED"/>
    <property type="match status" value="1"/>
</dbReference>
<feature type="region of interest" description="Disordered" evidence="7">
    <location>
        <begin position="624"/>
        <end position="653"/>
    </location>
</feature>
<dbReference type="InterPro" id="IPR007949">
    <property type="entry name" value="SDA1_MD"/>
</dbReference>
<name>A0A163JLU3_ABSGL</name>
<evidence type="ECO:0000313" key="11">
    <source>
        <dbReference type="EMBL" id="SAM00282.1"/>
    </source>
</evidence>
<evidence type="ECO:0000259" key="8">
    <source>
        <dbReference type="Pfam" id="PF05285"/>
    </source>
</evidence>
<proteinExistence type="inferred from homology"/>
<dbReference type="InterPro" id="IPR048292">
    <property type="entry name" value="SDA1_C"/>
</dbReference>
<evidence type="ECO:0000256" key="4">
    <source>
        <dbReference type="ARBA" id="ARBA00022927"/>
    </source>
</evidence>
<accession>A0A163JLU3</accession>
<comment type="subcellular location">
    <subcellularLocation>
        <location evidence="6">Nucleus</location>
        <location evidence="6">Nucleolus</location>
    </subcellularLocation>
</comment>
<feature type="compositionally biased region" description="Acidic residues" evidence="7">
    <location>
        <begin position="528"/>
        <end position="539"/>
    </location>
</feature>
<dbReference type="GO" id="GO:0042273">
    <property type="term" value="P:ribosomal large subunit biogenesis"/>
    <property type="evidence" value="ECO:0007669"/>
    <property type="project" value="UniProtKB-UniRule"/>
</dbReference>
<evidence type="ECO:0000256" key="1">
    <source>
        <dbReference type="ARBA" id="ARBA00005783"/>
    </source>
</evidence>
<feature type="region of interest" description="Disordered" evidence="7">
    <location>
        <begin position="496"/>
        <end position="593"/>
    </location>
</feature>
<dbReference type="GO" id="GO:0015031">
    <property type="term" value="P:protein transport"/>
    <property type="evidence" value="ECO:0007669"/>
    <property type="project" value="UniProtKB-KW"/>
</dbReference>
<reference evidence="11" key="1">
    <citation type="submission" date="2016-04" db="EMBL/GenBank/DDBJ databases">
        <authorList>
            <person name="Evans L.H."/>
            <person name="Alamgir A."/>
            <person name="Owens N."/>
            <person name="Weber N.D."/>
            <person name="Virtaneva K."/>
            <person name="Barbian K."/>
            <person name="Babar A."/>
            <person name="Rosenke K."/>
        </authorList>
    </citation>
    <scope>NUCLEOTIDE SEQUENCE [LARGE SCALE GENOMIC DNA]</scope>
    <source>
        <strain evidence="11">CBS 101.48</strain>
    </source>
</reference>
<dbReference type="InParanoid" id="A0A163JLU3"/>
<evidence type="ECO:0000256" key="7">
    <source>
        <dbReference type="SAM" id="MobiDB-lite"/>
    </source>
</evidence>
<sequence length="749" mass="85205">MGKRNRAALLPTHLPQLQNLIKRDPKSYEAEFMQQYRHFQSTLAIFVMKPDEDSKELAELITFISQVSACYPKETAEFPQHIVDLLQEHCLVLNPELRRSLVQALILLRNRNVLDNTKLLPLFFTLFKCKDKALRELLYNHIVNDIKNANAKAKNNKLNKTLQSFMFTILESAKTGSSDENAVAAKKSVDICVDLYGKNIWNDAKTVSVIAEACFSPVTKISVTAVKFFLHTNEDKDDSDDEDDDVPDLKRMQQAQVYTKKTKSKARKIEKAKKTIKKKGKNQKAESFNFSALHLLNDPQGFAEKLYSRLASKDDRWEVRLMKMNLVSRVIGVHQLIILGFYPLLIKYLQPSQRDVTMVLVSTAQATHALVPPDVLEPVLKAIANNFVTDRTSNEVMAVGINGIREICSRQPLAIDSALLQDLTQYKNHREKSVMMAARSLITLFRELNPEMLMKKDRGKTATVRLKDGTVKVVHFGETNDGLDGLQGVELLDEEGNEGKEDDGWDNWEVDEDSDSDDGDDWINVPSDNEEEFDIDMDDNDKTKSTNAEEGGETKPKRRIGKRQLRKMLDELKDEPLTEEQQKKLTEEMELRRAEEQKKQEAVLKMATTRILTPADFARLEELRQAKESGDDTTAAASAAKKRSAAAAADDMDDGQIDEYAILGPRKKMKQDYEARMASIQEGREGREKFGSKKGNKDRGSTTNREKARNKNFQMVSQKSSVLWKSKRSLFDKQKSLRAAITKQKKRKH</sequence>
<dbReference type="GO" id="GO:0005730">
    <property type="term" value="C:nucleolus"/>
    <property type="evidence" value="ECO:0007669"/>
    <property type="project" value="UniProtKB-SubCell"/>
</dbReference>
<evidence type="ECO:0000256" key="6">
    <source>
        <dbReference type="RuleBase" id="RU365057"/>
    </source>
</evidence>
<feature type="compositionally biased region" description="Polar residues" evidence="7">
    <location>
        <begin position="711"/>
        <end position="720"/>
    </location>
</feature>
<evidence type="ECO:0000259" key="9">
    <source>
        <dbReference type="Pfam" id="PF08158"/>
    </source>
</evidence>
<comment type="function">
    <text evidence="6">Required for 60S pre-ribosomal subunits export to the cytoplasm.</text>
</comment>
<gene>
    <name evidence="11" type="primary">ABSGL_05963.1 scaffold 7611</name>
</gene>
<evidence type="ECO:0000256" key="3">
    <source>
        <dbReference type="ARBA" id="ARBA00022517"/>
    </source>
</evidence>
<keyword evidence="2 6" id="KW-0813">Transport</keyword>
<dbReference type="GO" id="GO:0000055">
    <property type="term" value="P:ribosomal large subunit export from nucleus"/>
    <property type="evidence" value="ECO:0007669"/>
    <property type="project" value="UniProtKB-UniRule"/>
</dbReference>
<organism evidence="11">
    <name type="scientific">Absidia glauca</name>
    <name type="common">Pin mould</name>
    <dbReference type="NCBI Taxonomy" id="4829"/>
    <lineage>
        <taxon>Eukaryota</taxon>
        <taxon>Fungi</taxon>
        <taxon>Fungi incertae sedis</taxon>
        <taxon>Mucoromycota</taxon>
        <taxon>Mucoromycotina</taxon>
        <taxon>Mucoromycetes</taxon>
        <taxon>Mucorales</taxon>
        <taxon>Cunninghamellaceae</taxon>
        <taxon>Absidia</taxon>
    </lineage>
</organism>
<feature type="compositionally biased region" description="Basic and acidic residues" evidence="7">
    <location>
        <begin position="567"/>
        <end position="593"/>
    </location>
</feature>
<feature type="compositionally biased region" description="Basic and acidic residues" evidence="7">
    <location>
        <begin position="682"/>
        <end position="709"/>
    </location>
</feature>
<comment type="similarity">
    <text evidence="1 6">Belongs to the SDA1 family.</text>
</comment>
<keyword evidence="4 6" id="KW-0653">Protein transport</keyword>
<evidence type="ECO:0000259" key="10">
    <source>
        <dbReference type="Pfam" id="PF21638"/>
    </source>
</evidence>
<keyword evidence="3 6" id="KW-0690">Ribosome biogenesis</keyword>
<dbReference type="InterPro" id="IPR027312">
    <property type="entry name" value="Sda1"/>
</dbReference>
<dbReference type="Pfam" id="PF05285">
    <property type="entry name" value="SDA1_dom"/>
    <property type="match status" value="1"/>
</dbReference>
<feature type="compositionally biased region" description="Low complexity" evidence="7">
    <location>
        <begin position="632"/>
        <end position="649"/>
    </location>
</feature>